<dbReference type="SUPFAM" id="SSF81296">
    <property type="entry name" value="E set domains"/>
    <property type="match status" value="1"/>
</dbReference>
<name>A0A6J4SL69_9ACTN</name>
<keyword evidence="1" id="KW-0812">Transmembrane</keyword>
<feature type="domain" description="Arrestin C-terminal-like" evidence="2">
    <location>
        <begin position="133"/>
        <end position="270"/>
    </location>
</feature>
<reference evidence="3" key="1">
    <citation type="submission" date="2020-02" db="EMBL/GenBank/DDBJ databases">
        <authorList>
            <person name="Meier V. D."/>
        </authorList>
    </citation>
    <scope>NUCLEOTIDE SEQUENCE</scope>
    <source>
        <strain evidence="3">AVDCRST_MAG05</strain>
    </source>
</reference>
<evidence type="ECO:0000256" key="1">
    <source>
        <dbReference type="SAM" id="Phobius"/>
    </source>
</evidence>
<dbReference type="AlphaFoldDB" id="A0A6J4SL69"/>
<keyword evidence="1" id="KW-1133">Transmembrane helix</keyword>
<keyword evidence="1" id="KW-0472">Membrane</keyword>
<dbReference type="InterPro" id="IPR014752">
    <property type="entry name" value="Arrestin-like_C"/>
</dbReference>
<dbReference type="InterPro" id="IPR014756">
    <property type="entry name" value="Ig_E-set"/>
</dbReference>
<protein>
    <submittedName>
        <fullName evidence="3">Sporulation protein SpoOM</fullName>
    </submittedName>
</protein>
<evidence type="ECO:0000259" key="2">
    <source>
        <dbReference type="Pfam" id="PF02752"/>
    </source>
</evidence>
<dbReference type="Gene3D" id="2.60.40.640">
    <property type="match status" value="1"/>
</dbReference>
<feature type="transmembrane region" description="Helical" evidence="1">
    <location>
        <begin position="66"/>
        <end position="88"/>
    </location>
</feature>
<dbReference type="EMBL" id="CADCVM010000226">
    <property type="protein sequence ID" value="CAA9496190.1"/>
    <property type="molecule type" value="Genomic_DNA"/>
</dbReference>
<accession>A0A6J4SL69</accession>
<organism evidence="3">
    <name type="scientific">uncultured Rubrobacteraceae bacterium</name>
    <dbReference type="NCBI Taxonomy" id="349277"/>
    <lineage>
        <taxon>Bacteria</taxon>
        <taxon>Bacillati</taxon>
        <taxon>Actinomycetota</taxon>
        <taxon>Rubrobacteria</taxon>
        <taxon>Rubrobacterales</taxon>
        <taxon>Rubrobacteraceae</taxon>
        <taxon>environmental samples</taxon>
    </lineage>
</organism>
<dbReference type="InterPro" id="IPR011022">
    <property type="entry name" value="Arrestin_C-like"/>
</dbReference>
<evidence type="ECO:0000313" key="3">
    <source>
        <dbReference type="EMBL" id="CAA9496190.1"/>
    </source>
</evidence>
<dbReference type="Pfam" id="PF02752">
    <property type="entry name" value="Arrestin_C"/>
    <property type="match status" value="1"/>
</dbReference>
<gene>
    <name evidence="3" type="ORF">AVDCRST_MAG05-2155</name>
</gene>
<proteinExistence type="predicted"/>
<feature type="transmembrane region" description="Helical" evidence="1">
    <location>
        <begin position="94"/>
        <end position="119"/>
    </location>
</feature>
<sequence>MLEPNNRAVREDLSFKDLPAGLLPNEPARGCRIERGEGRGPARGALEDDGRVGFGSQKGEKVMKRAVLGAAVGVVLLVGSLLCVFTFLMGVESVLLLTAGSILCLCVAFFGFGLVVTGWEEFRLAYGRSRAKVKILPDKNALLPGESLGVTLRISGKKAFAVNEGRMELLCENEYIYKQLRHHHNRDGDSYTTTERKRATDRIKTDVQRFLEGIQITPGSQTEHRLSLRLPGNVPPSGRGAITKVEWKIKATLEIPGALDIVEEVPITVLPQAPSVLPGSGSVGEFSGDCGMELVLPAVSFGPAERIEGKLTVTPQEDLEARALRVELVRREIVTRGVGNKRETVEALETFAENLDLGAWVPQEHLLGLTLPEKISCPSLRTRQSQVEWWMRAVVDRPAALDCVVEQPINLHTGPGKPKAAEALAQNE</sequence>